<gene>
    <name evidence="1" type="ORF">PSYICH_LOCUS3346</name>
</gene>
<sequence length="135" mass="15381">MITQIINFKTKNDLIQKIVVENGLEVSKPSDIADSFNEYFPNIGVNLASKINNISCNYHSPNFQRSFVLRPTTEIEIISTCLSLQNNKSPGHDGITNETLKVTIKYIGKPLTHIFNLCFQNRFVYKQLKIAHIKP</sequence>
<evidence type="ECO:0000313" key="1">
    <source>
        <dbReference type="EMBL" id="CAH1102156.1"/>
    </source>
</evidence>
<organism evidence="1 2">
    <name type="scientific">Psylliodes chrysocephalus</name>
    <dbReference type="NCBI Taxonomy" id="3402493"/>
    <lineage>
        <taxon>Eukaryota</taxon>
        <taxon>Metazoa</taxon>
        <taxon>Ecdysozoa</taxon>
        <taxon>Arthropoda</taxon>
        <taxon>Hexapoda</taxon>
        <taxon>Insecta</taxon>
        <taxon>Pterygota</taxon>
        <taxon>Neoptera</taxon>
        <taxon>Endopterygota</taxon>
        <taxon>Coleoptera</taxon>
        <taxon>Polyphaga</taxon>
        <taxon>Cucujiformia</taxon>
        <taxon>Chrysomeloidea</taxon>
        <taxon>Chrysomelidae</taxon>
        <taxon>Galerucinae</taxon>
        <taxon>Alticini</taxon>
        <taxon>Psylliodes</taxon>
    </lineage>
</organism>
<dbReference type="Proteomes" id="UP001153636">
    <property type="component" value="Chromosome 12"/>
</dbReference>
<dbReference type="AlphaFoldDB" id="A0A9P0G8T6"/>
<dbReference type="EMBL" id="OV651824">
    <property type="protein sequence ID" value="CAH1102156.1"/>
    <property type="molecule type" value="Genomic_DNA"/>
</dbReference>
<name>A0A9P0G8T6_9CUCU</name>
<dbReference type="OrthoDB" id="6819250at2759"/>
<reference evidence="1" key="1">
    <citation type="submission" date="2022-01" db="EMBL/GenBank/DDBJ databases">
        <authorList>
            <person name="King R."/>
        </authorList>
    </citation>
    <scope>NUCLEOTIDE SEQUENCE</scope>
</reference>
<keyword evidence="2" id="KW-1185">Reference proteome</keyword>
<evidence type="ECO:0000313" key="2">
    <source>
        <dbReference type="Proteomes" id="UP001153636"/>
    </source>
</evidence>
<proteinExistence type="predicted"/>
<accession>A0A9P0G8T6</accession>
<protein>
    <submittedName>
        <fullName evidence="1">Uncharacterized protein</fullName>
    </submittedName>
</protein>